<dbReference type="GO" id="GO:0046872">
    <property type="term" value="F:metal ion binding"/>
    <property type="evidence" value="ECO:0007669"/>
    <property type="project" value="UniProtKB-KW"/>
</dbReference>
<evidence type="ECO:0000256" key="6">
    <source>
        <dbReference type="PIRSR" id="PIRSR600917-52"/>
    </source>
</evidence>
<evidence type="ECO:0000256" key="4">
    <source>
        <dbReference type="ARBA" id="ARBA00022837"/>
    </source>
</evidence>
<dbReference type="Gene3D" id="3.40.720.10">
    <property type="entry name" value="Alkaline Phosphatase, subunit A"/>
    <property type="match status" value="1"/>
</dbReference>
<comment type="cofactor">
    <cofactor evidence="1">
        <name>Ca(2+)</name>
        <dbReference type="ChEBI" id="CHEBI:29108"/>
    </cofactor>
</comment>
<comment type="caution">
    <text evidence="7">The sequence shown here is derived from an EMBL/GenBank/DDBJ whole genome shotgun (WGS) entry which is preliminary data.</text>
</comment>
<gene>
    <name evidence="7" type="ORF">OFUS_LOCUS21606</name>
</gene>
<evidence type="ECO:0000313" key="8">
    <source>
        <dbReference type="Proteomes" id="UP000749559"/>
    </source>
</evidence>
<evidence type="ECO:0000313" key="7">
    <source>
        <dbReference type="EMBL" id="CAH1797288.1"/>
    </source>
</evidence>
<comment type="similarity">
    <text evidence="2">Belongs to the sulfatase family.</text>
</comment>
<dbReference type="EMBL" id="CAIIXF020000010">
    <property type="protein sequence ID" value="CAH1797288.1"/>
    <property type="molecule type" value="Genomic_DNA"/>
</dbReference>
<dbReference type="CDD" id="cd16029">
    <property type="entry name" value="4-S"/>
    <property type="match status" value="1"/>
</dbReference>
<dbReference type="PANTHER" id="PTHR10342">
    <property type="entry name" value="ARYLSULFATASE"/>
    <property type="match status" value="1"/>
</dbReference>
<dbReference type="InterPro" id="IPR017850">
    <property type="entry name" value="Alkaline_phosphatase_core_sf"/>
</dbReference>
<feature type="modified residue" description="3-oxoalanine (Ser)" evidence="6">
    <location>
        <position position="149"/>
    </location>
</feature>
<name>A0A8J1TWV3_OWEFU</name>
<keyword evidence="5" id="KW-0325">Glycoprotein</keyword>
<dbReference type="AlphaFoldDB" id="A0A8J1TWV3"/>
<evidence type="ECO:0000256" key="1">
    <source>
        <dbReference type="ARBA" id="ARBA00001913"/>
    </source>
</evidence>
<comment type="PTM">
    <text evidence="6">The conversion to 3-oxoalanine (also known as C-formylglycine, FGly), of a serine or cysteine residue in prokaryotes and of a cysteine residue in eukaryotes, is critical for catalytic activity.</text>
</comment>
<organism evidence="7 8">
    <name type="scientific">Owenia fusiformis</name>
    <name type="common">Polychaete worm</name>
    <dbReference type="NCBI Taxonomy" id="6347"/>
    <lineage>
        <taxon>Eukaryota</taxon>
        <taxon>Metazoa</taxon>
        <taxon>Spiralia</taxon>
        <taxon>Lophotrochozoa</taxon>
        <taxon>Annelida</taxon>
        <taxon>Polychaeta</taxon>
        <taxon>Sedentaria</taxon>
        <taxon>Canalipalpata</taxon>
        <taxon>Sabellida</taxon>
        <taxon>Oweniida</taxon>
        <taxon>Oweniidae</taxon>
        <taxon>Owenia</taxon>
    </lineage>
</organism>
<dbReference type="PANTHER" id="PTHR10342:SF274">
    <property type="entry name" value="ARYLSULFATASE B"/>
    <property type="match status" value="1"/>
</dbReference>
<accession>A0A8J1TWV3</accession>
<dbReference type="Proteomes" id="UP000749559">
    <property type="component" value="Unassembled WGS sequence"/>
</dbReference>
<dbReference type="OrthoDB" id="103349at2759"/>
<keyword evidence="4" id="KW-0106">Calcium</keyword>
<dbReference type="GO" id="GO:0008484">
    <property type="term" value="F:sulfuric ester hydrolase activity"/>
    <property type="evidence" value="ECO:0007669"/>
    <property type="project" value="InterPro"/>
</dbReference>
<evidence type="ECO:0000256" key="2">
    <source>
        <dbReference type="ARBA" id="ARBA00008779"/>
    </source>
</evidence>
<keyword evidence="8" id="KW-1185">Reference proteome</keyword>
<proteinExistence type="inferred from homology"/>
<dbReference type="Gene3D" id="3.30.1120.10">
    <property type="match status" value="1"/>
</dbReference>
<dbReference type="SUPFAM" id="SSF53649">
    <property type="entry name" value="Alkaline phosphatase-like"/>
    <property type="match status" value="1"/>
</dbReference>
<keyword evidence="3" id="KW-0479">Metal-binding</keyword>
<sequence length="625" mass="70521">MAQCVVWCLLLATLSAYASSDLGTLVEYCQKLDSADGEAYKEMVKEILNKQKDALKKERTLKNALKSGNEGKISKACAELRTIYEAGKEGAEPIEKCCGKKKPNIVLIVADTLGHNDIGYNNEKFYTPFLDSLADSGVKLDKYYVDTVSTAFRASLMTGRHFPNTGAMGAIYPCANHCIPYSETEKNLPTRLRDAGYSTYYLGKWHMGYSREQCLPTNRGFDYFYGSYQGWGDHFTHVRKDCIKRNKAGANDFTIDCCRWGRDYCSLDCARGGKKEGLDLFENTTPDYTKNGTFSTDLVTDKAKAKIEEHNAKYQGDKPLYMNLAYVNPHMPVQAPQEYIDMITKIPDGELGPYKMPRRTVAAMVYALDVAVAKIVQTLKEEGMWDNTVLVFTTDKGGNKLHTNNWPLRGGKFTYFEGAIRGIGFVASPLLQKSCCDDDCKINKQLYHVSDWYATFLRLAGGKIGASGYDSHDIWDSINRCSQSPRREILHSLNPTIPRKGVPMYPVNVTFDTTIRAVLRMGDYKIFTGKFEGNGGFDGWQAPPEFPKFVTTNHTMIPDKNVYLYNIANDPLEKKDLSASMPDKVREMLDRLKALQPKTRREPYPCPDPDCDPTKYDPPVWMPWL</sequence>
<evidence type="ECO:0000256" key="3">
    <source>
        <dbReference type="ARBA" id="ARBA00022723"/>
    </source>
</evidence>
<protein>
    <submittedName>
        <fullName evidence="7">Uncharacterized protein</fullName>
    </submittedName>
</protein>
<reference evidence="7" key="1">
    <citation type="submission" date="2022-03" db="EMBL/GenBank/DDBJ databases">
        <authorList>
            <person name="Martin C."/>
        </authorList>
    </citation>
    <scope>NUCLEOTIDE SEQUENCE</scope>
</reference>
<dbReference type="InterPro" id="IPR047115">
    <property type="entry name" value="ARSB"/>
</dbReference>
<evidence type="ECO:0000256" key="5">
    <source>
        <dbReference type="ARBA" id="ARBA00023180"/>
    </source>
</evidence>
<dbReference type="Pfam" id="PF00884">
    <property type="entry name" value="Sulfatase"/>
    <property type="match status" value="1"/>
</dbReference>
<dbReference type="InterPro" id="IPR000917">
    <property type="entry name" value="Sulfatase_N"/>
</dbReference>